<dbReference type="Proteomes" id="UP000018130">
    <property type="component" value="Unassembled WGS sequence"/>
</dbReference>
<evidence type="ECO:0000313" key="1">
    <source>
        <dbReference type="EMBL" id="CCQ65632.1"/>
    </source>
</evidence>
<reference evidence="1 2" key="1">
    <citation type="submission" date="2013-01" db="EMBL/GenBank/DDBJ databases">
        <authorList>
            <person name="Bench S."/>
        </authorList>
    </citation>
    <scope>NUCLEOTIDE SEQUENCE [LARGE SCALE GENOMIC DNA]</scope>
    <source>
        <strain evidence="1 2">WH 0402</strain>
    </source>
</reference>
<evidence type="ECO:0000313" key="2">
    <source>
        <dbReference type="Proteomes" id="UP000018130"/>
    </source>
</evidence>
<gene>
    <name evidence="1" type="ORF">CWATWH0402_1690</name>
</gene>
<proteinExistence type="predicted"/>
<protein>
    <submittedName>
        <fullName evidence="1">Condensation domain</fullName>
    </submittedName>
</protein>
<accession>T2JM82</accession>
<sequence>MEQQCQTQRTTIHGALWAATLLATKTISNFGEPLHLACSSNLNLRQYSQTEIDSNNLGCFFSSVENIYTLTKDMDFWELARDCQQKFEMGKGQTINNLINTQRLAKFTKINLENILEQNSTGRTKAINISNRGKFNLAKNYGQLKIQEIYFSVGQHILGPCLWLGTVIFHEKLCLSLAHVTPLISSKTMNSFADSVVTILKKVSSPQQ</sequence>
<organism evidence="1 2">
    <name type="scientific">Crocosphaera watsonii WH 0402</name>
    <dbReference type="NCBI Taxonomy" id="1284629"/>
    <lineage>
        <taxon>Bacteria</taxon>
        <taxon>Bacillati</taxon>
        <taxon>Cyanobacteriota</taxon>
        <taxon>Cyanophyceae</taxon>
        <taxon>Oscillatoriophycideae</taxon>
        <taxon>Chroococcales</taxon>
        <taxon>Aphanothecaceae</taxon>
        <taxon>Crocosphaera</taxon>
    </lineage>
</organism>
<dbReference type="PANTHER" id="PTHR28037:SF1">
    <property type="entry name" value="ALCOHOL O-ACETYLTRANSFERASE 1-RELATED"/>
    <property type="match status" value="1"/>
</dbReference>
<reference evidence="1 2" key="2">
    <citation type="submission" date="2013-09" db="EMBL/GenBank/DDBJ databases">
        <title>Whole genome comparison of six Crocosphaera watsonii strains with differing phenotypes.</title>
        <authorList>
            <person name="Bench S.R."/>
            <person name="Heller P."/>
            <person name="Frank I."/>
            <person name="Arciniega M."/>
            <person name="Shilova I.N."/>
            <person name="Zehr J.P."/>
        </authorList>
    </citation>
    <scope>NUCLEOTIDE SEQUENCE [LARGE SCALE GENOMIC DNA]</scope>
    <source>
        <strain evidence="1 2">WH 0402</strain>
    </source>
</reference>
<dbReference type="AlphaFoldDB" id="T2JM82"/>
<dbReference type="Gene3D" id="3.30.559.30">
    <property type="entry name" value="Nonribosomal peptide synthetase, condensation domain"/>
    <property type="match status" value="1"/>
</dbReference>
<dbReference type="PANTHER" id="PTHR28037">
    <property type="entry name" value="ALCOHOL O-ACETYLTRANSFERASE 1-RELATED"/>
    <property type="match status" value="1"/>
</dbReference>
<dbReference type="SUPFAM" id="SSF52777">
    <property type="entry name" value="CoA-dependent acyltransferases"/>
    <property type="match status" value="1"/>
</dbReference>
<dbReference type="InterPro" id="IPR052058">
    <property type="entry name" value="Alcohol_O-acetyltransferase"/>
</dbReference>
<dbReference type="EMBL" id="CAQN01000230">
    <property type="protein sequence ID" value="CCQ65632.1"/>
    <property type="molecule type" value="Genomic_DNA"/>
</dbReference>
<comment type="caution">
    <text evidence="1">The sequence shown here is derived from an EMBL/GenBank/DDBJ whole genome shotgun (WGS) entry which is preliminary data.</text>
</comment>
<name>T2JM82_CROWT</name>